<reference evidence="1 2" key="1">
    <citation type="submission" date="2024-04" db="EMBL/GenBank/DDBJ databases">
        <title>genome sequences of Mucor flavus KT1a and Helicostylum pulchrum KT1b strains isolation_sourced from the surface of a dry-aged beef.</title>
        <authorList>
            <person name="Toyotome T."/>
            <person name="Hosono M."/>
            <person name="Torimaru M."/>
            <person name="Fukuda K."/>
            <person name="Mikami N."/>
        </authorList>
    </citation>
    <scope>NUCLEOTIDE SEQUENCE [LARGE SCALE GENOMIC DNA]</scope>
    <source>
        <strain evidence="1 2">KT1b</strain>
    </source>
</reference>
<comment type="caution">
    <text evidence="1">The sequence shown here is derived from an EMBL/GenBank/DDBJ whole genome shotgun (WGS) entry which is preliminary data.</text>
</comment>
<name>A0ABP9Y360_9FUNG</name>
<proteinExistence type="predicted"/>
<evidence type="ECO:0000313" key="1">
    <source>
        <dbReference type="EMBL" id="GAA5801115.1"/>
    </source>
</evidence>
<accession>A0ABP9Y360</accession>
<evidence type="ECO:0000313" key="2">
    <source>
        <dbReference type="Proteomes" id="UP001476247"/>
    </source>
</evidence>
<keyword evidence="2" id="KW-1185">Reference proteome</keyword>
<protein>
    <submittedName>
        <fullName evidence="1">Uncharacterized protein</fullName>
    </submittedName>
</protein>
<dbReference type="EMBL" id="BAABUJ010000017">
    <property type="protein sequence ID" value="GAA5801115.1"/>
    <property type="molecule type" value="Genomic_DNA"/>
</dbReference>
<organism evidence="1 2">
    <name type="scientific">Helicostylum pulchrum</name>
    <dbReference type="NCBI Taxonomy" id="562976"/>
    <lineage>
        <taxon>Eukaryota</taxon>
        <taxon>Fungi</taxon>
        <taxon>Fungi incertae sedis</taxon>
        <taxon>Mucoromycota</taxon>
        <taxon>Mucoromycotina</taxon>
        <taxon>Mucoromycetes</taxon>
        <taxon>Mucorales</taxon>
        <taxon>Mucorineae</taxon>
        <taxon>Mucoraceae</taxon>
        <taxon>Helicostylum</taxon>
    </lineage>
</organism>
<gene>
    <name evidence="1" type="ORF">HPULCUR_006557</name>
</gene>
<sequence length="250" mass="29313">MHNKKPWGNQSVGDEKDTVHVDRFKERLYQLFNKSKDIWDKDDLFLLVAVSDFIRQSVETLMESENKNEYNINQIKNTGELHHVFIVPSEWEDEIREVLIRPLFVQAKLISEDDHEDRLSFCSDAESIYYYLTDNNMCWIYDIKRYVILGRIVMVEESKVSIRLDLISTGNPLFDFPNSLLSPKIVASNSLSLTTNDIKNGIREFIKIKFSFDAQEETVQRIMEEMKDDALKDIVSILAWYKLDDINSSL</sequence>
<dbReference type="Proteomes" id="UP001476247">
    <property type="component" value="Unassembled WGS sequence"/>
</dbReference>